<protein>
    <submittedName>
        <fullName evidence="1">Uncharacterized protein</fullName>
    </submittedName>
</protein>
<dbReference type="Proteomes" id="UP001152795">
    <property type="component" value="Unassembled WGS sequence"/>
</dbReference>
<organism evidence="1 2">
    <name type="scientific">Paramuricea clavata</name>
    <name type="common">Red gorgonian</name>
    <name type="synonym">Violescent sea-whip</name>
    <dbReference type="NCBI Taxonomy" id="317549"/>
    <lineage>
        <taxon>Eukaryota</taxon>
        <taxon>Metazoa</taxon>
        <taxon>Cnidaria</taxon>
        <taxon>Anthozoa</taxon>
        <taxon>Octocorallia</taxon>
        <taxon>Malacalcyonacea</taxon>
        <taxon>Plexauridae</taxon>
        <taxon>Paramuricea</taxon>
    </lineage>
</organism>
<sequence>MVLALGVIIVEAFDATATHRLFKDDESTCGDANKRGWSNTKKNDCAILEEAYLWYFMLVFITDIVLVLCSFVMLLLFADWILFVAPEMLQDQQASHEVPPPQQERYVAAPTEEYQRTWNSQQDQSAIPLHPM</sequence>
<reference evidence="1" key="1">
    <citation type="submission" date="2020-04" db="EMBL/GenBank/DDBJ databases">
        <authorList>
            <person name="Alioto T."/>
            <person name="Alioto T."/>
            <person name="Gomez Garrido J."/>
        </authorList>
    </citation>
    <scope>NUCLEOTIDE SEQUENCE</scope>
    <source>
        <strain evidence="1">A484AB</strain>
    </source>
</reference>
<dbReference type="AlphaFoldDB" id="A0A6S7GK73"/>
<evidence type="ECO:0000313" key="1">
    <source>
        <dbReference type="EMBL" id="CAB3990029.1"/>
    </source>
</evidence>
<dbReference type="EMBL" id="CACRXK020001587">
    <property type="protein sequence ID" value="CAB3990029.1"/>
    <property type="molecule type" value="Genomic_DNA"/>
</dbReference>
<comment type="caution">
    <text evidence="1">The sequence shown here is derived from an EMBL/GenBank/DDBJ whole genome shotgun (WGS) entry which is preliminary data.</text>
</comment>
<keyword evidence="2" id="KW-1185">Reference proteome</keyword>
<name>A0A6S7GK73_PARCT</name>
<proteinExistence type="predicted"/>
<evidence type="ECO:0000313" key="2">
    <source>
        <dbReference type="Proteomes" id="UP001152795"/>
    </source>
</evidence>
<accession>A0A6S7GK73</accession>
<dbReference type="OrthoDB" id="10450378at2759"/>
<gene>
    <name evidence="1" type="ORF">PACLA_8A059493</name>
</gene>